<dbReference type="OrthoDB" id="207104at2"/>
<feature type="transmembrane region" description="Helical" evidence="2">
    <location>
        <begin position="1161"/>
        <end position="1184"/>
    </location>
</feature>
<feature type="compositionally biased region" description="Polar residues" evidence="1">
    <location>
        <begin position="1209"/>
        <end position="1219"/>
    </location>
</feature>
<feature type="transmembrane region" description="Helical" evidence="2">
    <location>
        <begin position="1090"/>
        <end position="1107"/>
    </location>
</feature>
<organism evidence="3 4">
    <name type="scientific">Planctopirus hydrillae</name>
    <dbReference type="NCBI Taxonomy" id="1841610"/>
    <lineage>
        <taxon>Bacteria</taxon>
        <taxon>Pseudomonadati</taxon>
        <taxon>Planctomycetota</taxon>
        <taxon>Planctomycetia</taxon>
        <taxon>Planctomycetales</taxon>
        <taxon>Planctomycetaceae</taxon>
        <taxon>Planctopirus</taxon>
    </lineage>
</organism>
<dbReference type="EMBL" id="LYDR01000063">
    <property type="protein sequence ID" value="ODA32679.1"/>
    <property type="molecule type" value="Genomic_DNA"/>
</dbReference>
<reference evidence="3 4" key="1">
    <citation type="submission" date="2016-05" db="EMBL/GenBank/DDBJ databases">
        <title>Genomic and physiological characterization of Planctopirus sp. isolated from fresh water lake.</title>
        <authorList>
            <person name="Subhash Y."/>
            <person name="Ramana C."/>
        </authorList>
    </citation>
    <scope>NUCLEOTIDE SEQUENCE [LARGE SCALE GENOMIC DNA]</scope>
    <source>
        <strain evidence="3 4">JC280</strain>
    </source>
</reference>
<keyword evidence="2" id="KW-0472">Membrane</keyword>
<comment type="caution">
    <text evidence="3">The sequence shown here is derived from an EMBL/GenBank/DDBJ whole genome shotgun (WGS) entry which is preliminary data.</text>
</comment>
<protein>
    <submittedName>
        <fullName evidence="3">Uncharacterized protein</fullName>
    </submittedName>
</protein>
<dbReference type="RefSeq" id="WP_068847191.1">
    <property type="nucleotide sequence ID" value="NZ_LYDR01000063.1"/>
</dbReference>
<sequence>MRRWGLGDWLLVSIFVFSGLIKGLAADDLSLQRINVPANQPEQWPKGNWSAIPREEFADWLKKIEEKKSRPTRSRLHKAIYHLKVVDHRLEGTFELNLAGTSLPAGELLDLTPVSLAVKKTSWKSGQPAVLGLAGNDRQYLWIDGQRNVSNDPLQGECLVSGTRLPQSLFFRLGLFPADLTQVHLEVPQGYELASSAGVLTRDKPQDEKSSQSMLLSMAGLAECELTFTRKPDQNVLTNHLIYEEDVTALIREDELRFLTTLSIETPDRVSVRELKIKLPENFEIISATLGADTVLPWKRSANPATDSSIVLTLPAQTSGRLRAIRLEGTLPGNVLPMVSIPQVELAHATLLRGRATVSVISPLQVRNVDMEGYRESGPVTVTADGEVFTYDRQALNSSLKLEIRRPIPRFTATSSTILYGSLDHWRIQSHVDWQVSSGALQQAVVSVPPGWDITEVTGEDESSRLADWEVQRDSTRSSLIMLEFALPASPGQPRRIRISARRSFPSTPGKIPIPAIKPSNAESTDYLLAVKVESAGKAVPGANSRYESTALPTSIDPRYVRDIQSFSTSLKPEDFSWYRATDPQVTGDLEFSSQLTPLKTTAQVLVTAHEALIHELFVLNITSEGPPPQEVLIFLSEPGEDINWLAFQSEEATRLESRRANNRTYAEWGYPETGELWLLTCKEWSQGPLTIVGSRQRPQEAATIGLAFMPQATQFEGHVFVDTSSLQGDEIVTTLTGSETRPDLNVLKFLPLWENRTEHETQASPILPNEPLPAAQKENSQELIWKTFEYRLLDSQLKLQSPLTTAELNGPIPAELFITAQLPATLGGIGRVQLEYRLPANRQSRLFNVNLPEGWRLKSIRCDGTNLPLEIVNQALPNTETIRWNRLELEIEGIVGQQWLRQQMELPLPKTTLVILSGTMTLQIPPQVDVSGISAGWFPHQSTAPPWTERWFGPLGRKSSENIFDPLSRPVSKLIAGKEATRQATAGMSDQHPEDLAVNPTQWKTFCFSLPEMDPTGTPWNTAISPSAVRRNDQIEKSDSTSIISSSSTPPIRLTFFNRNDVQQANWAILLGTILVGVVVIAWFPRKGVMAIFLLGVTTAAIHPWWGLFEQSLTGSFLTGILLLLVIPPRLWTYQLAAPSASTVPAGSTLSYRLPIQSMVILLGTGIWWRVLALGWIVGLQMLPAAANQLTLPLQNVVGIEAEREQEGTATSENSTESLRPLPTTIDPDDSKGPLRSEETQLWELLVPVDAQGNPAAELPLVYLHPETARRLKAMAIDIPARLDTLLGNASYVGKWGPGKQVIFEVTCGLWVLPGANEPEIKIPVPNRFLGGRNSVLLDGSPASVQRSQENDQILLLKLPAQVTTESPVYHELKLQIRPARIDNHAGFSQVVPLLGTLQSEFTWPDFKPDELRFSTGTSMASSADSSDFRQWLGPLRQIFLQTAVDAKADSAAQVSNHPVEQTHRELVNVIATIHPDSIQITHQSRIWLKQETIQSLRLPVPKEIVVRSLRSDRLLHWYREIGLESDFLHLELRSVAEPALLSETIETGAWVSIELLAILPKQPSQQAIIQLNQWKTTPGDSTNECDYQLTTDCHPEFRLSTPANPSVASKPAGVSGNEGTGNAVQSLAVSASKIVSRSSKPFQIEFALSPAIPVIKTIEWRQFCTVINQRIEVDYIATIETDDYPMFSHRWSIDRRLQIENVSITQGGAERLVRVSDERRRDQGRTLTMLLSSPLKGIHTVHIHGSISLRNQRTVPLPKFELAGAPPVPGTLLIRSLPQMAVTVDGMLEKTSNTEFQFPEVKGISNAERGTFKNVAYRWNLNQTPTLTVTPILTSFPATSITLVDLQDAQRIGLKTWIHLDIATHGINENRFEIELPSALRDSNHTRLTSEWGNIRELDAQNGRFELIRHGLTQPEKPISKEVPRAISTELVIQCESDLVLPREQNWTIPLPAIDQVSYQEHLVMVVPIDADVKLFKSIPGRSSTPFPAWVEKFVGNSLSDETSPIISTGPEPPILSWGMTTNTIPQAQAQHVIWFGQPGGTPGVSYFRIDPREINLQNQQSVQLKIAAEITPDVVIVNQRFRPITNMQSGQIPLELDPSKPNVIKLYWHRRGKPRTLENLWGLLDPRTAFGYQEMTVPCLEGVAPQEHRVLLVSSPEQQVMTNSRDFSRVDHSAPIKVLEFLPPLSKNQSPFRRAEATPQRPSDQKALTLQRLLTLEETLPPYLKDDQSPEEMAMQGAQPMKPSSGHRGARWMLIDLFAKQTFEYRISSGNWYRISWSAGLLLLGGYLFSRLSPVGLRDWLIEHPHAAYALLGLVWWLAFAASAVGFAVCIGALASSLWSRLKKWKTRSQPVAA</sequence>
<proteinExistence type="predicted"/>
<feature type="transmembrane region" description="Helical" evidence="2">
    <location>
        <begin position="1066"/>
        <end position="1085"/>
    </location>
</feature>
<evidence type="ECO:0000313" key="4">
    <source>
        <dbReference type="Proteomes" id="UP000094828"/>
    </source>
</evidence>
<keyword evidence="2" id="KW-1133">Transmembrane helix</keyword>
<feature type="transmembrane region" description="Helical" evidence="2">
    <location>
        <begin position="1113"/>
        <end position="1133"/>
    </location>
</feature>
<evidence type="ECO:0000313" key="3">
    <source>
        <dbReference type="EMBL" id="ODA32679.1"/>
    </source>
</evidence>
<evidence type="ECO:0000256" key="2">
    <source>
        <dbReference type="SAM" id="Phobius"/>
    </source>
</evidence>
<feature type="transmembrane region" description="Helical" evidence="2">
    <location>
        <begin position="2312"/>
        <end position="2338"/>
    </location>
</feature>
<name>A0A1C3EHJ5_9PLAN</name>
<dbReference type="Proteomes" id="UP000094828">
    <property type="component" value="Unassembled WGS sequence"/>
</dbReference>
<accession>A0A1C3EHJ5</accession>
<feature type="region of interest" description="Disordered" evidence="1">
    <location>
        <begin position="1205"/>
        <end position="1236"/>
    </location>
</feature>
<keyword evidence="2" id="KW-0812">Transmembrane</keyword>
<keyword evidence="4" id="KW-1185">Reference proteome</keyword>
<evidence type="ECO:0000256" key="1">
    <source>
        <dbReference type="SAM" id="MobiDB-lite"/>
    </source>
</evidence>
<gene>
    <name evidence="3" type="ORF">A6X21_20245</name>
</gene>